<dbReference type="PROSITE" id="PS50801">
    <property type="entry name" value="STAS"/>
    <property type="match status" value="1"/>
</dbReference>
<dbReference type="Gene3D" id="3.40.1050.10">
    <property type="entry name" value="Carbonic anhydrase"/>
    <property type="match status" value="1"/>
</dbReference>
<dbReference type="GO" id="GO:0016020">
    <property type="term" value="C:membrane"/>
    <property type="evidence" value="ECO:0007669"/>
    <property type="project" value="UniProtKB-SubCell"/>
</dbReference>
<dbReference type="OrthoDB" id="9771198at2"/>
<evidence type="ECO:0000256" key="5">
    <source>
        <dbReference type="ARBA" id="ARBA00023136"/>
    </source>
</evidence>
<proteinExistence type="inferred from homology"/>
<dbReference type="Pfam" id="PF00916">
    <property type="entry name" value="Sulfate_transp"/>
    <property type="match status" value="1"/>
</dbReference>
<feature type="transmembrane region" description="Helical" evidence="8">
    <location>
        <begin position="219"/>
        <end position="238"/>
    </location>
</feature>
<feature type="domain" description="STAS" evidence="9">
    <location>
        <begin position="443"/>
        <end position="517"/>
    </location>
</feature>
<dbReference type="InterPro" id="IPR036513">
    <property type="entry name" value="STAS_dom_sf"/>
</dbReference>
<dbReference type="GO" id="GO:0055085">
    <property type="term" value="P:transmembrane transport"/>
    <property type="evidence" value="ECO:0007669"/>
    <property type="project" value="InterPro"/>
</dbReference>
<dbReference type="KEGG" id="mbd:MEBOL_006903"/>
<gene>
    <name evidence="10" type="ORF">MEBOL_006903</name>
</gene>
<organism evidence="10 11">
    <name type="scientific">Melittangium boletus DSM 14713</name>
    <dbReference type="NCBI Taxonomy" id="1294270"/>
    <lineage>
        <taxon>Bacteria</taxon>
        <taxon>Pseudomonadati</taxon>
        <taxon>Myxococcota</taxon>
        <taxon>Myxococcia</taxon>
        <taxon>Myxococcales</taxon>
        <taxon>Cystobacterineae</taxon>
        <taxon>Archangiaceae</taxon>
        <taxon>Melittangium</taxon>
    </lineage>
</organism>
<feature type="transmembrane region" description="Helical" evidence="8">
    <location>
        <begin position="258"/>
        <end position="277"/>
    </location>
</feature>
<feature type="binding site" evidence="6">
    <location>
        <position position="591"/>
    </location>
    <ligand>
        <name>Zn(2+)</name>
        <dbReference type="ChEBI" id="CHEBI:29105"/>
    </ligand>
</feature>
<evidence type="ECO:0000256" key="6">
    <source>
        <dbReference type="PIRSR" id="PIRSR601765-1"/>
    </source>
</evidence>
<keyword evidence="3 8" id="KW-0812">Transmembrane</keyword>
<evidence type="ECO:0000256" key="4">
    <source>
        <dbReference type="ARBA" id="ARBA00022989"/>
    </source>
</evidence>
<accession>A0A250IQ55</accession>
<feature type="transmembrane region" description="Helical" evidence="8">
    <location>
        <begin position="109"/>
        <end position="133"/>
    </location>
</feature>
<protein>
    <submittedName>
        <fullName evidence="10">Sulfate permease</fullName>
    </submittedName>
</protein>
<dbReference type="Proteomes" id="UP000217289">
    <property type="component" value="Chromosome"/>
</dbReference>
<dbReference type="SUPFAM" id="SSF53056">
    <property type="entry name" value="beta-carbonic anhydrase, cab"/>
    <property type="match status" value="1"/>
</dbReference>
<evidence type="ECO:0000313" key="10">
    <source>
        <dbReference type="EMBL" id="ATB33408.1"/>
    </source>
</evidence>
<dbReference type="SMART" id="SM00947">
    <property type="entry name" value="Pro_CA"/>
    <property type="match status" value="1"/>
</dbReference>
<keyword evidence="6" id="KW-0862">Zinc</keyword>
<dbReference type="InterPro" id="IPR011547">
    <property type="entry name" value="SLC26A/SulP_dom"/>
</dbReference>
<comment type="subcellular location">
    <subcellularLocation>
        <location evidence="1">Membrane</location>
        <topology evidence="1">Multi-pass membrane protein</topology>
    </subcellularLocation>
</comment>
<dbReference type="AlphaFoldDB" id="A0A250IQ55"/>
<evidence type="ECO:0000256" key="7">
    <source>
        <dbReference type="SAM" id="MobiDB-lite"/>
    </source>
</evidence>
<name>A0A250IQ55_9BACT</name>
<feature type="binding site" evidence="6">
    <location>
        <position position="649"/>
    </location>
    <ligand>
        <name>Zn(2+)</name>
        <dbReference type="ChEBI" id="CHEBI:29105"/>
    </ligand>
</feature>
<dbReference type="Gene3D" id="3.30.750.24">
    <property type="entry name" value="STAS domain"/>
    <property type="match status" value="1"/>
</dbReference>
<evidence type="ECO:0000256" key="1">
    <source>
        <dbReference type="ARBA" id="ARBA00004141"/>
    </source>
</evidence>
<evidence type="ECO:0000256" key="2">
    <source>
        <dbReference type="ARBA" id="ARBA00006217"/>
    </source>
</evidence>
<feature type="compositionally biased region" description="Low complexity" evidence="7">
    <location>
        <begin position="761"/>
        <end position="770"/>
    </location>
</feature>
<dbReference type="Pfam" id="PF00484">
    <property type="entry name" value="Pro_CA"/>
    <property type="match status" value="1"/>
</dbReference>
<comment type="cofactor">
    <cofactor evidence="6">
        <name>Zn(2+)</name>
        <dbReference type="ChEBI" id="CHEBI:29105"/>
    </cofactor>
    <text evidence="6">Binds 1 zinc ion per subunit.</text>
</comment>
<feature type="transmembrane region" description="Helical" evidence="8">
    <location>
        <begin position="341"/>
        <end position="372"/>
    </location>
</feature>
<dbReference type="SUPFAM" id="SSF52091">
    <property type="entry name" value="SpoIIaa-like"/>
    <property type="match status" value="1"/>
</dbReference>
<feature type="transmembrane region" description="Helical" evidence="8">
    <location>
        <begin position="189"/>
        <end position="207"/>
    </location>
</feature>
<feature type="binding site" evidence="6">
    <location>
        <position position="589"/>
    </location>
    <ligand>
        <name>Zn(2+)</name>
        <dbReference type="ChEBI" id="CHEBI:29105"/>
    </ligand>
</feature>
<dbReference type="InterPro" id="IPR001902">
    <property type="entry name" value="SLC26A/SulP_fam"/>
</dbReference>
<dbReference type="InterPro" id="IPR036874">
    <property type="entry name" value="Carbonic_anhydrase_sf"/>
</dbReference>
<feature type="transmembrane region" description="Helical" evidence="8">
    <location>
        <begin position="393"/>
        <end position="423"/>
    </location>
</feature>
<keyword evidence="5 8" id="KW-0472">Membrane</keyword>
<feature type="transmembrane region" description="Helical" evidence="8">
    <location>
        <begin position="140"/>
        <end position="161"/>
    </location>
</feature>
<dbReference type="EMBL" id="CP022163">
    <property type="protein sequence ID" value="ATB33408.1"/>
    <property type="molecule type" value="Genomic_DNA"/>
</dbReference>
<dbReference type="Pfam" id="PF01740">
    <property type="entry name" value="STAS"/>
    <property type="match status" value="1"/>
</dbReference>
<dbReference type="GO" id="GO:0008270">
    <property type="term" value="F:zinc ion binding"/>
    <property type="evidence" value="ECO:0007669"/>
    <property type="project" value="InterPro"/>
</dbReference>
<feature type="transmembrane region" description="Helical" evidence="8">
    <location>
        <begin position="298"/>
        <end position="321"/>
    </location>
</feature>
<comment type="similarity">
    <text evidence="2">Belongs to the beta-class carbonic anhydrase family.</text>
</comment>
<dbReference type="CDD" id="cd07042">
    <property type="entry name" value="STAS_SulP_like_sulfate_transporter"/>
    <property type="match status" value="1"/>
</dbReference>
<dbReference type="GO" id="GO:0004089">
    <property type="term" value="F:carbonate dehydratase activity"/>
    <property type="evidence" value="ECO:0007669"/>
    <property type="project" value="InterPro"/>
</dbReference>
<evidence type="ECO:0000259" key="9">
    <source>
        <dbReference type="PROSITE" id="PS50801"/>
    </source>
</evidence>
<evidence type="ECO:0000256" key="3">
    <source>
        <dbReference type="ARBA" id="ARBA00022692"/>
    </source>
</evidence>
<evidence type="ECO:0000256" key="8">
    <source>
        <dbReference type="SAM" id="Phobius"/>
    </source>
</evidence>
<dbReference type="PANTHER" id="PTHR11814">
    <property type="entry name" value="SULFATE TRANSPORTER"/>
    <property type="match status" value="1"/>
</dbReference>
<sequence length="780" mass="81378">MLLNSSSRLNVRPPAMRPGFGLGELLPHWKALFSPRHLKGDVLAGLRVAAVAIPLSLALGLASGVSPEVGLLSAMIAGVVCALFGGTSLLISGPAAALAVLIASSVGQYGLGGLIIIGLGVGLLQVITGMLGLGRVIRAVPMPVVSGFTAGIGTVLFIWQLPRALGVSPPDENHVFDVLVHLGQLLDQARPVTVFLTLVTMGLTLGLPKVMPRMPAPLIAVAFSTLTAWALSLSVQTLGMLPHALPQVSLPSLPASGWGSLLSTAFVIFALSSLASMMSGRVVASMGAGQRHDADQDLVGLGLGNIAVSLLGGIPVTGALARSVLNVQAGAHTRRASIIQALAILVAVLLFTPLLGHVPIAALTGVLLALAVRMLHPQDLITLWKASHLEAGVFLVTYLAVVLVDFAAGVQAGILAALAIAVVRLGRSQTGLLQLETPGPYRFLLSGPLTFLSSAKLETLRTEAEALDPSRSVVFDLSDVPSVDASGAELLTDVMRPLVANRPVVIQGAREEVQRAILRHPRGARFEPLFAVSEADVVAKLKGTALSASSRDRLVHGVERFRQRQRPQYESLFGQLAHGQKPHTLLITCCDSRISPNLITSTDPGELFIVRNIGNLVPHASSPLAPAVSSAIEYSLEVLGVSDVIVCGHSACGAMKALLSPKPPEGVPGVVTWLAEGKASLQGLPPDATPEDAAKHNALVQLRHALSNDSLRRKFEAGEVKLHAWFYDVASSEVLEFNEVTRTWNPLGTQVPSERASDTNGADGVDGAGVPAQAESAPSI</sequence>
<reference evidence="10 11" key="1">
    <citation type="submission" date="2017-06" db="EMBL/GenBank/DDBJ databases">
        <authorList>
            <person name="Kim H.J."/>
            <person name="Triplett B.A."/>
        </authorList>
    </citation>
    <scope>NUCLEOTIDE SEQUENCE [LARGE SCALE GENOMIC DNA]</scope>
    <source>
        <strain evidence="10 11">DSM 14713</strain>
    </source>
</reference>
<keyword evidence="11" id="KW-1185">Reference proteome</keyword>
<feature type="transmembrane region" description="Helical" evidence="8">
    <location>
        <begin position="74"/>
        <end position="103"/>
    </location>
</feature>
<dbReference type="InterPro" id="IPR002645">
    <property type="entry name" value="STAS_dom"/>
</dbReference>
<evidence type="ECO:0000313" key="11">
    <source>
        <dbReference type="Proteomes" id="UP000217289"/>
    </source>
</evidence>
<feature type="region of interest" description="Disordered" evidence="7">
    <location>
        <begin position="747"/>
        <end position="780"/>
    </location>
</feature>
<dbReference type="InterPro" id="IPR001765">
    <property type="entry name" value="Carbonic_anhydrase"/>
</dbReference>
<feature type="transmembrane region" description="Helical" evidence="8">
    <location>
        <begin position="42"/>
        <end position="62"/>
    </location>
</feature>
<keyword evidence="6" id="KW-0479">Metal-binding</keyword>
<feature type="binding site" evidence="6">
    <location>
        <position position="652"/>
    </location>
    <ligand>
        <name>Zn(2+)</name>
        <dbReference type="ChEBI" id="CHEBI:29105"/>
    </ligand>
</feature>
<keyword evidence="4 8" id="KW-1133">Transmembrane helix</keyword>